<dbReference type="SUPFAM" id="SSF55729">
    <property type="entry name" value="Acyl-CoA N-acyltransferases (Nat)"/>
    <property type="match status" value="1"/>
</dbReference>
<protein>
    <submittedName>
        <fullName evidence="2">GNAT family N-acetyltransferase</fullName>
    </submittedName>
</protein>
<dbReference type="OrthoDB" id="9796381at2"/>
<evidence type="ECO:0000313" key="3">
    <source>
        <dbReference type="Proteomes" id="UP000290889"/>
    </source>
</evidence>
<dbReference type="PROSITE" id="PS51186">
    <property type="entry name" value="GNAT"/>
    <property type="match status" value="1"/>
</dbReference>
<name>A0A411ECJ1_9FLAO</name>
<dbReference type="AlphaFoldDB" id="A0A411ECJ1"/>
<dbReference type="Gene3D" id="3.40.630.30">
    <property type="match status" value="1"/>
</dbReference>
<dbReference type="EMBL" id="CP035544">
    <property type="protein sequence ID" value="QBA65274.1"/>
    <property type="molecule type" value="Genomic_DNA"/>
</dbReference>
<evidence type="ECO:0000313" key="2">
    <source>
        <dbReference type="EMBL" id="QBA65274.1"/>
    </source>
</evidence>
<organism evidence="2 3">
    <name type="scientific">Muriicola soli</name>
    <dbReference type="NCBI Taxonomy" id="2507538"/>
    <lineage>
        <taxon>Bacteria</taxon>
        <taxon>Pseudomonadati</taxon>
        <taxon>Bacteroidota</taxon>
        <taxon>Flavobacteriia</taxon>
        <taxon>Flavobacteriales</taxon>
        <taxon>Flavobacteriaceae</taxon>
        <taxon>Muriicola</taxon>
    </lineage>
</organism>
<keyword evidence="3" id="KW-1185">Reference proteome</keyword>
<dbReference type="Proteomes" id="UP000290889">
    <property type="component" value="Chromosome"/>
</dbReference>
<dbReference type="Pfam" id="PF00583">
    <property type="entry name" value="Acetyltransf_1"/>
    <property type="match status" value="1"/>
</dbReference>
<proteinExistence type="predicted"/>
<dbReference type="CDD" id="cd04301">
    <property type="entry name" value="NAT_SF"/>
    <property type="match status" value="1"/>
</dbReference>
<sequence>MIRPAKIGEIQQILSITKACMHHMRARGIEQWNEEYPSEKAFMNDIKRKELYVKETEGDIVGCICVTPVMDEEYFSVKWLTPNGLNLYVHRLAVHPDYQGKGMARSLMDKAEAIARAANYTSVRLDTFSKNQRNQRFYESRGYRKLESIYFPKQSPHPFYCYELIL</sequence>
<evidence type="ECO:0000259" key="1">
    <source>
        <dbReference type="PROSITE" id="PS51186"/>
    </source>
</evidence>
<keyword evidence="2" id="KW-0808">Transferase</keyword>
<accession>A0A411ECJ1</accession>
<dbReference type="InterPro" id="IPR050276">
    <property type="entry name" value="MshD_Acetyltransferase"/>
</dbReference>
<dbReference type="KEGG" id="mur:EQY75_12475"/>
<dbReference type="InterPro" id="IPR016181">
    <property type="entry name" value="Acyl_CoA_acyltransferase"/>
</dbReference>
<dbReference type="InterPro" id="IPR000182">
    <property type="entry name" value="GNAT_dom"/>
</dbReference>
<dbReference type="GO" id="GO:0016747">
    <property type="term" value="F:acyltransferase activity, transferring groups other than amino-acyl groups"/>
    <property type="evidence" value="ECO:0007669"/>
    <property type="project" value="InterPro"/>
</dbReference>
<reference evidence="2 3" key="1">
    <citation type="submission" date="2019-01" db="EMBL/GenBank/DDBJ databases">
        <title>Muriicola soli sp. nov., isolated from soil.</title>
        <authorList>
            <person name="Kang H.J."/>
            <person name="Kim S.B."/>
        </authorList>
    </citation>
    <scope>NUCLEOTIDE SEQUENCE [LARGE SCALE GENOMIC DNA]</scope>
    <source>
        <strain evidence="2 3">MMS17-SY002</strain>
    </source>
</reference>
<feature type="domain" description="N-acetyltransferase" evidence="1">
    <location>
        <begin position="1"/>
        <end position="166"/>
    </location>
</feature>
<gene>
    <name evidence="2" type="ORF">EQY75_12475</name>
</gene>
<dbReference type="PANTHER" id="PTHR43617">
    <property type="entry name" value="L-AMINO ACID N-ACETYLTRANSFERASE"/>
    <property type="match status" value="1"/>
</dbReference>